<name>A0A0E0MM61_ORYPU</name>
<reference evidence="1" key="1">
    <citation type="submission" date="2015-04" db="UniProtKB">
        <authorList>
            <consortium name="EnsemblPlants"/>
        </authorList>
    </citation>
    <scope>IDENTIFICATION</scope>
</reference>
<accession>A0A0E0MM61</accession>
<organism evidence="1">
    <name type="scientific">Oryza punctata</name>
    <name type="common">Red rice</name>
    <dbReference type="NCBI Taxonomy" id="4537"/>
    <lineage>
        <taxon>Eukaryota</taxon>
        <taxon>Viridiplantae</taxon>
        <taxon>Streptophyta</taxon>
        <taxon>Embryophyta</taxon>
        <taxon>Tracheophyta</taxon>
        <taxon>Spermatophyta</taxon>
        <taxon>Magnoliopsida</taxon>
        <taxon>Liliopsida</taxon>
        <taxon>Poales</taxon>
        <taxon>Poaceae</taxon>
        <taxon>BOP clade</taxon>
        <taxon>Oryzoideae</taxon>
        <taxon>Oryzeae</taxon>
        <taxon>Oryzinae</taxon>
        <taxon>Oryza</taxon>
    </lineage>
</organism>
<dbReference type="HOGENOM" id="CLU_2240964_0_0_1"/>
<dbReference type="AlphaFoldDB" id="A0A0E0MM61"/>
<evidence type="ECO:0000313" key="2">
    <source>
        <dbReference type="Proteomes" id="UP000026962"/>
    </source>
</evidence>
<sequence length="105" mass="11661">MEKSLDRSRQVSVEGKWSKAREIYIHQIRRSHACWPHHVVVVNLKHAATCSPLLPLPTTSVDEDTIYGCVLSLLIFFLLAAPCESPPFAAGELAKQQHGSLPEDS</sequence>
<dbReference type="Proteomes" id="UP000026962">
    <property type="component" value="Chromosome 12"/>
</dbReference>
<evidence type="ECO:0000313" key="1">
    <source>
        <dbReference type="EnsemblPlants" id="OPUNC12G10010.2"/>
    </source>
</evidence>
<proteinExistence type="predicted"/>
<reference evidence="1" key="2">
    <citation type="submission" date="2018-05" db="EMBL/GenBank/DDBJ databases">
        <title>OpunRS2 (Oryza punctata Reference Sequence Version 2).</title>
        <authorList>
            <person name="Zhang J."/>
            <person name="Kudrna D."/>
            <person name="Lee S."/>
            <person name="Talag J."/>
            <person name="Welchert J."/>
            <person name="Wing R.A."/>
        </authorList>
    </citation>
    <scope>NUCLEOTIDE SEQUENCE [LARGE SCALE GENOMIC DNA]</scope>
</reference>
<protein>
    <submittedName>
        <fullName evidence="1">Uncharacterized protein</fullName>
    </submittedName>
</protein>
<keyword evidence="2" id="KW-1185">Reference proteome</keyword>
<dbReference type="EnsemblPlants" id="OPUNC12G10010.2">
    <property type="protein sequence ID" value="OPUNC12G10010.2"/>
    <property type="gene ID" value="OPUNC12G10010"/>
</dbReference>
<dbReference type="Gramene" id="OPUNC12G10010.2">
    <property type="protein sequence ID" value="OPUNC12G10010.2"/>
    <property type="gene ID" value="OPUNC12G10010"/>
</dbReference>